<dbReference type="NCBIfam" id="NF038128">
    <property type="entry name" value="choice_anch_J"/>
    <property type="match status" value="1"/>
</dbReference>
<dbReference type="RefSeq" id="WP_100211901.1">
    <property type="nucleotide sequence ID" value="NZ_CP138495.1"/>
</dbReference>
<dbReference type="PROSITE" id="PS51257">
    <property type="entry name" value="PROKAR_LIPOPROTEIN"/>
    <property type="match status" value="1"/>
</dbReference>
<dbReference type="GeneID" id="47724481"/>
<name>A0A2H1EDB9_9FLAO</name>
<feature type="domain" description="DUF5689" evidence="1">
    <location>
        <begin position="63"/>
        <end position="288"/>
    </location>
</feature>
<dbReference type="KEGG" id="tmar:MARIT_3037"/>
<proteinExistence type="predicted"/>
<dbReference type="Pfam" id="PF18942">
    <property type="entry name" value="DUF5689"/>
    <property type="match status" value="1"/>
</dbReference>
<keyword evidence="3" id="KW-1185">Reference proteome</keyword>
<protein>
    <recommendedName>
        <fullName evidence="1">DUF5689 domain-containing protein</fullName>
    </recommendedName>
</protein>
<sequence length="482" mass="53453">MKIIKIKGICVLLVISNFLLSCIEHSFTIPDIVIKEPEIHTELTIHKVQKDLMQEFRANGKLTYTYPIRKEPTYVIGYVISNDSEGNFYKKLIIQDRPTNPNAGLEVRVNSSSLNQVYEVGRKVYLKLDGLTVTYDDGQPLNSINPTNAIPGKFTLGLLNYMGRLEAIPSTSYRDYIVRSSVVEAIKPTTIRLRQIEEKYINTFVSLEGIQFEKQQLGKTFSGEVNDQYDGFRALLECETGNSIFLQTSTFASFKSNRLPSKSGKINAVLSKDFGADFFVLLVNTPSDLDFVELNRCDPTVLACDSEGTNTGIVIYEENFENRNSITDLEVEGWRNVNVNGGDNLFALNKSNGNNSVQLGAFRSGENPMEVWLVSPPINLDASINESLSFDTLTGYNNGEALSIWVAADFTGDIESATWLHIEDAKLADGPVSGYQTNFTNSGSVDVSCLSGNIHLAFRYLGGDGTVTTTFRIDNVKFTGSE</sequence>
<dbReference type="EMBL" id="LT634361">
    <property type="protein sequence ID" value="SFZ85061.1"/>
    <property type="molecule type" value="Genomic_DNA"/>
</dbReference>
<dbReference type="STRING" id="1349785.GCA_000509405_02596"/>
<dbReference type="OrthoDB" id="1492759at2"/>
<dbReference type="AlphaFoldDB" id="A0A2H1EDB9"/>
<evidence type="ECO:0000259" key="1">
    <source>
        <dbReference type="Pfam" id="PF18942"/>
    </source>
</evidence>
<dbReference type="InterPro" id="IPR043744">
    <property type="entry name" value="DUF5689"/>
</dbReference>
<evidence type="ECO:0000313" key="2">
    <source>
        <dbReference type="EMBL" id="SFZ85061.1"/>
    </source>
</evidence>
<gene>
    <name evidence="2" type="ORF">MARIT_3037</name>
</gene>
<reference evidence="2 3" key="1">
    <citation type="submission" date="2016-11" db="EMBL/GenBank/DDBJ databases">
        <authorList>
            <person name="Jaros S."/>
            <person name="Januszkiewicz K."/>
            <person name="Wedrychowicz H."/>
        </authorList>
    </citation>
    <scope>NUCLEOTIDE SEQUENCE [LARGE SCALE GENOMIC DNA]</scope>
    <source>
        <strain evidence="2">NCIMB 2154T</strain>
    </source>
</reference>
<organism evidence="2 3">
    <name type="scientific">Tenacibaculum maritimum NCIMB 2154</name>
    <dbReference type="NCBI Taxonomy" id="1349785"/>
    <lineage>
        <taxon>Bacteria</taxon>
        <taxon>Pseudomonadati</taxon>
        <taxon>Bacteroidota</taxon>
        <taxon>Flavobacteriia</taxon>
        <taxon>Flavobacteriales</taxon>
        <taxon>Flavobacteriaceae</taxon>
        <taxon>Tenacibaculum</taxon>
    </lineage>
</organism>
<dbReference type="Proteomes" id="UP000231564">
    <property type="component" value="Chromosome MARIT"/>
</dbReference>
<accession>A0A2H1EDB9</accession>
<evidence type="ECO:0000313" key="3">
    <source>
        <dbReference type="Proteomes" id="UP000231564"/>
    </source>
</evidence>
<dbReference type="Gene3D" id="2.60.120.200">
    <property type="match status" value="1"/>
</dbReference>